<dbReference type="CDD" id="cd00122">
    <property type="entry name" value="MBD"/>
    <property type="match status" value="1"/>
</dbReference>
<dbReference type="GO" id="GO:0005634">
    <property type="term" value="C:nucleus"/>
    <property type="evidence" value="ECO:0007669"/>
    <property type="project" value="UniProtKB-SubCell"/>
</dbReference>
<dbReference type="PROSITE" id="PS50982">
    <property type="entry name" value="MBD"/>
    <property type="match status" value="2"/>
</dbReference>
<keyword evidence="2" id="KW-0805">Transcription regulation</keyword>
<comment type="caution">
    <text evidence="8">The sequence shown here is derived from an EMBL/GenBank/DDBJ whole genome shotgun (WGS) entry which is preliminary data.</text>
</comment>
<protein>
    <submittedName>
        <fullName evidence="8">Methyl-CpG-binding domain-containing protein</fullName>
    </submittedName>
</protein>
<feature type="region of interest" description="Disordered" evidence="6">
    <location>
        <begin position="201"/>
        <end position="227"/>
    </location>
</feature>
<evidence type="ECO:0000256" key="3">
    <source>
        <dbReference type="ARBA" id="ARBA00023125"/>
    </source>
</evidence>
<dbReference type="EMBL" id="JARAOO010000001">
    <property type="protein sequence ID" value="KAJ7980900.1"/>
    <property type="molecule type" value="Genomic_DNA"/>
</dbReference>
<organism evidence="8 9">
    <name type="scientific">Quillaja saponaria</name>
    <name type="common">Soap bark tree</name>
    <dbReference type="NCBI Taxonomy" id="32244"/>
    <lineage>
        <taxon>Eukaryota</taxon>
        <taxon>Viridiplantae</taxon>
        <taxon>Streptophyta</taxon>
        <taxon>Embryophyta</taxon>
        <taxon>Tracheophyta</taxon>
        <taxon>Spermatophyta</taxon>
        <taxon>Magnoliopsida</taxon>
        <taxon>eudicotyledons</taxon>
        <taxon>Gunneridae</taxon>
        <taxon>Pentapetalae</taxon>
        <taxon>rosids</taxon>
        <taxon>fabids</taxon>
        <taxon>Fabales</taxon>
        <taxon>Quillajaceae</taxon>
        <taxon>Quillaja</taxon>
    </lineage>
</organism>
<dbReference type="KEGG" id="qsa:O6P43_000245"/>
<keyword evidence="4" id="KW-0804">Transcription</keyword>
<dbReference type="Pfam" id="PF01429">
    <property type="entry name" value="MBD"/>
    <property type="match status" value="2"/>
</dbReference>
<sequence length="279" mass="31520">MKRKLLTPTKPIPLQMRRPGEEEEEKPSNGGREFQNATSSSFPFTLPAGWYVEERPRVSDPGHIDRYYHEPGTGRRFRSFISVQRYLTEDRTAIPIAGTLKSADEYNMQIVTRYSGSTSSVKLPDGWVVEERPRKSNTYQKKDKYYIEPETGVRFRSLKAVERYLTEVDKYLTEANACTGTSKPSTQSGLVKENVSVKKCVSSEPSKKSGSGKKINSGEDSKTSLLNFSSPPAKIEWVLSGPGGNMWSPFMGEYTVPDSVKQKWSETFILALQERYPCT</sequence>
<dbReference type="Proteomes" id="UP001163823">
    <property type="component" value="Chromosome 1"/>
</dbReference>
<feature type="domain" description="MBD" evidence="7">
    <location>
        <begin position="113"/>
        <end position="185"/>
    </location>
</feature>
<keyword evidence="3" id="KW-0238">DNA-binding</keyword>
<comment type="subcellular location">
    <subcellularLocation>
        <location evidence="1">Nucleus</location>
    </subcellularLocation>
</comment>
<gene>
    <name evidence="8" type="ORF">O6P43_000245</name>
</gene>
<accession>A0AAD7QGK1</accession>
<proteinExistence type="predicted"/>
<dbReference type="PANTHER" id="PTHR12396:SF38">
    <property type="entry name" value="METHYL-CPG-BINDING DOMAIN-CONTAINING PROTEIN 7"/>
    <property type="match status" value="1"/>
</dbReference>
<reference evidence="8 9" key="1">
    <citation type="journal article" date="2023" name="Science">
        <title>Elucidation of the pathway for biosynthesis of saponin adjuvants from the soapbark tree.</title>
        <authorList>
            <person name="Reed J."/>
            <person name="Orme A."/>
            <person name="El-Demerdash A."/>
            <person name="Owen C."/>
            <person name="Martin L.B.B."/>
            <person name="Misra R.C."/>
            <person name="Kikuchi S."/>
            <person name="Rejzek M."/>
            <person name="Martin A.C."/>
            <person name="Harkess A."/>
            <person name="Leebens-Mack J."/>
            <person name="Louveau T."/>
            <person name="Stephenson M.J."/>
            <person name="Osbourn A."/>
        </authorList>
    </citation>
    <scope>NUCLEOTIDE SEQUENCE [LARGE SCALE GENOMIC DNA]</scope>
    <source>
        <strain evidence="8">S10</strain>
    </source>
</reference>
<dbReference type="InterPro" id="IPR001739">
    <property type="entry name" value="Methyl_CpG_DNA-bd"/>
</dbReference>
<feature type="compositionally biased region" description="Low complexity" evidence="6">
    <location>
        <begin position="202"/>
        <end position="215"/>
    </location>
</feature>
<feature type="domain" description="MBD" evidence="7">
    <location>
        <begin position="36"/>
        <end position="107"/>
    </location>
</feature>
<evidence type="ECO:0000256" key="4">
    <source>
        <dbReference type="ARBA" id="ARBA00023163"/>
    </source>
</evidence>
<evidence type="ECO:0000259" key="7">
    <source>
        <dbReference type="PROSITE" id="PS50982"/>
    </source>
</evidence>
<dbReference type="InterPro" id="IPR016177">
    <property type="entry name" value="DNA-bd_dom_sf"/>
</dbReference>
<evidence type="ECO:0000313" key="8">
    <source>
        <dbReference type="EMBL" id="KAJ7980900.1"/>
    </source>
</evidence>
<evidence type="ECO:0000256" key="2">
    <source>
        <dbReference type="ARBA" id="ARBA00023015"/>
    </source>
</evidence>
<evidence type="ECO:0000256" key="1">
    <source>
        <dbReference type="ARBA" id="ARBA00004123"/>
    </source>
</evidence>
<name>A0AAD7QGK1_QUISA</name>
<evidence type="ECO:0000256" key="6">
    <source>
        <dbReference type="SAM" id="MobiDB-lite"/>
    </source>
</evidence>
<dbReference type="AlphaFoldDB" id="A0AAD7QGK1"/>
<keyword evidence="9" id="KW-1185">Reference proteome</keyword>
<dbReference type="Gene3D" id="3.30.890.10">
    <property type="entry name" value="Methyl-cpg-binding Protein 2, Chain A"/>
    <property type="match status" value="2"/>
</dbReference>
<dbReference type="SUPFAM" id="SSF54171">
    <property type="entry name" value="DNA-binding domain"/>
    <property type="match status" value="2"/>
</dbReference>
<evidence type="ECO:0000313" key="9">
    <source>
        <dbReference type="Proteomes" id="UP001163823"/>
    </source>
</evidence>
<keyword evidence="5" id="KW-0539">Nucleus</keyword>
<dbReference type="PANTHER" id="PTHR12396">
    <property type="entry name" value="METHYL-CPG BINDING PROTEIN, MBD"/>
    <property type="match status" value="1"/>
</dbReference>
<feature type="region of interest" description="Disordered" evidence="6">
    <location>
        <begin position="1"/>
        <end position="41"/>
    </location>
</feature>
<dbReference type="GO" id="GO:0003677">
    <property type="term" value="F:DNA binding"/>
    <property type="evidence" value="ECO:0007669"/>
    <property type="project" value="UniProtKB-KW"/>
</dbReference>
<evidence type="ECO:0000256" key="5">
    <source>
        <dbReference type="ARBA" id="ARBA00023242"/>
    </source>
</evidence>